<sequence length="122" mass="13905">MQTSNEKTGGVLAGCAGSSDFFYGVHGDKEPTENVGNVGLVTPKEPRLKRLKLKSRFKLSPFVDCLDNDRRKSLKAKFTKWRRQINAKERDVGINPTYFVGPEYFVEIEKARTHLSTTRLER</sequence>
<proteinExistence type="predicted"/>
<dbReference type="AlphaFoldDB" id="A0ABD3BIN1"/>
<accession>A0ABD3BIN1</accession>
<gene>
    <name evidence="1" type="ORF">CASFOL_038889</name>
</gene>
<organism evidence="1 2">
    <name type="scientific">Castilleja foliolosa</name>
    <dbReference type="NCBI Taxonomy" id="1961234"/>
    <lineage>
        <taxon>Eukaryota</taxon>
        <taxon>Viridiplantae</taxon>
        <taxon>Streptophyta</taxon>
        <taxon>Embryophyta</taxon>
        <taxon>Tracheophyta</taxon>
        <taxon>Spermatophyta</taxon>
        <taxon>Magnoliopsida</taxon>
        <taxon>eudicotyledons</taxon>
        <taxon>Gunneridae</taxon>
        <taxon>Pentapetalae</taxon>
        <taxon>asterids</taxon>
        <taxon>lamiids</taxon>
        <taxon>Lamiales</taxon>
        <taxon>Orobanchaceae</taxon>
        <taxon>Pedicularideae</taxon>
        <taxon>Castillejinae</taxon>
        <taxon>Castilleja</taxon>
    </lineage>
</organism>
<evidence type="ECO:0000313" key="1">
    <source>
        <dbReference type="EMBL" id="KAL3617142.1"/>
    </source>
</evidence>
<name>A0ABD3BIN1_9LAMI</name>
<dbReference type="EMBL" id="JAVIJP010000086">
    <property type="protein sequence ID" value="KAL3617142.1"/>
    <property type="molecule type" value="Genomic_DNA"/>
</dbReference>
<comment type="caution">
    <text evidence="1">The sequence shown here is derived from an EMBL/GenBank/DDBJ whole genome shotgun (WGS) entry which is preliminary data.</text>
</comment>
<dbReference type="Proteomes" id="UP001632038">
    <property type="component" value="Unassembled WGS sequence"/>
</dbReference>
<protein>
    <submittedName>
        <fullName evidence="1">Uncharacterized protein</fullName>
    </submittedName>
</protein>
<evidence type="ECO:0000313" key="2">
    <source>
        <dbReference type="Proteomes" id="UP001632038"/>
    </source>
</evidence>
<reference evidence="2" key="1">
    <citation type="journal article" date="2024" name="IScience">
        <title>Strigolactones Initiate the Formation of Haustorium-like Structures in Castilleja.</title>
        <authorList>
            <person name="Buerger M."/>
            <person name="Peterson D."/>
            <person name="Chory J."/>
        </authorList>
    </citation>
    <scope>NUCLEOTIDE SEQUENCE [LARGE SCALE GENOMIC DNA]</scope>
</reference>
<keyword evidence="2" id="KW-1185">Reference proteome</keyword>